<evidence type="ECO:0000256" key="4">
    <source>
        <dbReference type="ARBA" id="ARBA00015918"/>
    </source>
</evidence>
<dbReference type="CDD" id="cd12428">
    <property type="entry name" value="RRM_PARN"/>
    <property type="match status" value="1"/>
</dbReference>
<comment type="subcellular location">
    <subcellularLocation>
        <location evidence="2">Cytoplasm</location>
    </subcellularLocation>
    <subcellularLocation>
        <location evidence="1">Nucleus</location>
    </subcellularLocation>
</comment>
<keyword evidence="17" id="KW-1185">Reference proteome</keyword>
<dbReference type="GO" id="GO:0004535">
    <property type="term" value="F:poly(A)-specific ribonuclease activity"/>
    <property type="evidence" value="ECO:0007669"/>
    <property type="project" value="InterPro"/>
</dbReference>
<evidence type="ECO:0000256" key="10">
    <source>
        <dbReference type="ARBA" id="ARBA00022884"/>
    </source>
</evidence>
<gene>
    <name evidence="16" type="ORF">ACAOBT_LOCUS13166</name>
</gene>
<evidence type="ECO:0000256" key="5">
    <source>
        <dbReference type="ARBA" id="ARBA00022490"/>
    </source>
</evidence>
<protein>
    <recommendedName>
        <fullName evidence="4">Poly(A)-specific ribonuclease PARN</fullName>
    </recommendedName>
    <alternativeName>
        <fullName evidence="12">Polyadenylate-specific ribonuclease</fullName>
    </alternativeName>
</protein>
<dbReference type="SUPFAM" id="SSF82708">
    <property type="entry name" value="R3H domain"/>
    <property type="match status" value="1"/>
</dbReference>
<dbReference type="Pfam" id="PF04857">
    <property type="entry name" value="CAF1"/>
    <property type="match status" value="1"/>
</dbReference>
<dbReference type="InterPro" id="IPR035979">
    <property type="entry name" value="RBD_domain_sf"/>
</dbReference>
<evidence type="ECO:0000256" key="7">
    <source>
        <dbReference type="ARBA" id="ARBA00022723"/>
    </source>
</evidence>
<dbReference type="InterPro" id="IPR012677">
    <property type="entry name" value="Nucleotide-bd_a/b_plait_sf"/>
</dbReference>
<dbReference type="Gene3D" id="3.30.70.330">
    <property type="match status" value="1"/>
</dbReference>
<keyword evidence="9" id="KW-0269">Exonuclease</keyword>
<dbReference type="InterPro" id="IPR006941">
    <property type="entry name" value="RNase_CAF1"/>
</dbReference>
<dbReference type="PANTHER" id="PTHR15092:SF44">
    <property type="entry name" value="POLY(A)-SPECIFIC RIBONUCLEASE PARN"/>
    <property type="match status" value="1"/>
</dbReference>
<dbReference type="OrthoDB" id="6731464at2759"/>
<evidence type="ECO:0000256" key="6">
    <source>
        <dbReference type="ARBA" id="ARBA00022722"/>
    </source>
</evidence>
<evidence type="ECO:0000256" key="12">
    <source>
        <dbReference type="ARBA" id="ARBA00031923"/>
    </source>
</evidence>
<dbReference type="CDD" id="cd02637">
    <property type="entry name" value="R3H_PARN"/>
    <property type="match status" value="1"/>
</dbReference>
<accession>A0A9P0KNK3</accession>
<proteinExistence type="inferred from homology"/>
<dbReference type="Gene3D" id="3.30.420.10">
    <property type="entry name" value="Ribonuclease H-like superfamily/Ribonuclease H"/>
    <property type="match status" value="2"/>
</dbReference>
<keyword evidence="5" id="KW-0963">Cytoplasm</keyword>
<dbReference type="Proteomes" id="UP001152888">
    <property type="component" value="Unassembled WGS sequence"/>
</dbReference>
<evidence type="ECO:0000313" key="16">
    <source>
        <dbReference type="EMBL" id="CAH1978419.1"/>
    </source>
</evidence>
<evidence type="ECO:0000256" key="2">
    <source>
        <dbReference type="ARBA" id="ARBA00004496"/>
    </source>
</evidence>
<organism evidence="16 17">
    <name type="scientific">Acanthoscelides obtectus</name>
    <name type="common">Bean weevil</name>
    <name type="synonym">Bruchus obtectus</name>
    <dbReference type="NCBI Taxonomy" id="200917"/>
    <lineage>
        <taxon>Eukaryota</taxon>
        <taxon>Metazoa</taxon>
        <taxon>Ecdysozoa</taxon>
        <taxon>Arthropoda</taxon>
        <taxon>Hexapoda</taxon>
        <taxon>Insecta</taxon>
        <taxon>Pterygota</taxon>
        <taxon>Neoptera</taxon>
        <taxon>Endopterygota</taxon>
        <taxon>Coleoptera</taxon>
        <taxon>Polyphaga</taxon>
        <taxon>Cucujiformia</taxon>
        <taxon>Chrysomeloidea</taxon>
        <taxon>Chrysomelidae</taxon>
        <taxon>Bruchinae</taxon>
        <taxon>Bruchini</taxon>
        <taxon>Acanthoscelides</taxon>
    </lineage>
</organism>
<evidence type="ECO:0000256" key="8">
    <source>
        <dbReference type="ARBA" id="ARBA00022801"/>
    </source>
</evidence>
<dbReference type="GO" id="GO:0000289">
    <property type="term" value="P:nuclear-transcribed mRNA poly(A) tail shortening"/>
    <property type="evidence" value="ECO:0007669"/>
    <property type="project" value="TreeGrafter"/>
</dbReference>
<evidence type="ECO:0000256" key="9">
    <source>
        <dbReference type="ARBA" id="ARBA00022839"/>
    </source>
</evidence>
<evidence type="ECO:0000256" key="1">
    <source>
        <dbReference type="ARBA" id="ARBA00004123"/>
    </source>
</evidence>
<dbReference type="InterPro" id="IPR036867">
    <property type="entry name" value="R3H_dom_sf"/>
</dbReference>
<keyword evidence="6" id="KW-0540">Nuclease</keyword>
<feature type="coiled-coil region" evidence="13">
    <location>
        <begin position="232"/>
        <end position="259"/>
    </location>
</feature>
<evidence type="ECO:0000256" key="13">
    <source>
        <dbReference type="SAM" id="Coils"/>
    </source>
</evidence>
<dbReference type="InterPro" id="IPR036397">
    <property type="entry name" value="RNaseH_sf"/>
</dbReference>
<comment type="similarity">
    <text evidence="3">Belongs to the CAF1 family.</text>
</comment>
<dbReference type="GO" id="GO:0005737">
    <property type="term" value="C:cytoplasm"/>
    <property type="evidence" value="ECO:0007669"/>
    <property type="project" value="UniProtKB-SubCell"/>
</dbReference>
<dbReference type="EMBL" id="CAKOFQ010006871">
    <property type="protein sequence ID" value="CAH1978419.1"/>
    <property type="molecule type" value="Genomic_DNA"/>
</dbReference>
<sequence length="582" mass="67565">MEVTNSNFSEALPQIQEAIERCTFMAVDCEFTGLNITRNINALDTPQEYYQKVRRNCKEFLIIQYGLCTFRYDAESNTFKKKDFNFYIFRRPVNKNVPDQRFLCQTSSIHFLVNESFDFNKLFKEGISYLNKEDIEKYKDAVEESYKRRSDLIQSQQNSTNESIPIPENAKGFIDDVIGQLGEFIKSDKDELELPRCNAFYRRLVYQTKSEKFPDNISIETRQINKDRILFATKFKNKEKEEEAERNKYNKDLKELDDHIGFSKVIQMIINSRKLVVGHNICLDLLHTIDKFLMALPEDYYDFKGMAHDLFPKILDTKYLSSCEPFKDIITSNVLKHLYDTLSQEPFGIPTIETEDGVQGYTIGNIKEHEAGFDAYLTGVCFLAMWKYLGAAKKFDDTKTFSNFNLLEPYINRIFVMKLLDNQYINLGGKDLNPPRDHVFHLTFPKEWRANDISQLFSPFGNVYVSWIDETSAYVTLYKKDQAAKALNSLSNAESYKIMTYAKRKALLRGVSTPFSSPTVMKKRKSSEGPPSKRIKLDSSNNDSVLHPKRSIDSIEEEQLESENSQSSRSTTKAFIEDSSWE</sequence>
<dbReference type="InterPro" id="IPR034042">
    <property type="entry name" value="PARN_R3H"/>
</dbReference>
<dbReference type="FunFam" id="3.30.70.330:FF:000196">
    <property type="entry name" value="Poly(A)-specific ribonuclease PARN"/>
    <property type="match status" value="1"/>
</dbReference>
<keyword evidence="7" id="KW-0479">Metal-binding</keyword>
<reference evidence="16" key="1">
    <citation type="submission" date="2022-03" db="EMBL/GenBank/DDBJ databases">
        <authorList>
            <person name="Sayadi A."/>
        </authorList>
    </citation>
    <scope>NUCLEOTIDE SEQUENCE</scope>
</reference>
<evidence type="ECO:0000256" key="14">
    <source>
        <dbReference type="SAM" id="MobiDB-lite"/>
    </source>
</evidence>
<dbReference type="GO" id="GO:0003723">
    <property type="term" value="F:RNA binding"/>
    <property type="evidence" value="ECO:0007669"/>
    <property type="project" value="UniProtKB-KW"/>
</dbReference>
<feature type="domain" description="Poly(A)-specific ribonuclease RNA-binding" evidence="15">
    <location>
        <begin position="429"/>
        <end position="503"/>
    </location>
</feature>
<evidence type="ECO:0000256" key="3">
    <source>
        <dbReference type="ARBA" id="ARBA00008372"/>
    </source>
</evidence>
<evidence type="ECO:0000259" key="15">
    <source>
        <dbReference type="Pfam" id="PF08675"/>
    </source>
</evidence>
<dbReference type="InterPro" id="IPR014789">
    <property type="entry name" value="PolyA-riboNase_RNA-binding"/>
</dbReference>
<dbReference type="GO" id="GO:0005634">
    <property type="term" value="C:nucleus"/>
    <property type="evidence" value="ECO:0007669"/>
    <property type="project" value="UniProtKB-SubCell"/>
</dbReference>
<keyword evidence="10" id="KW-0694">RNA-binding</keyword>
<evidence type="ECO:0000256" key="11">
    <source>
        <dbReference type="ARBA" id="ARBA00023242"/>
    </source>
</evidence>
<evidence type="ECO:0000313" key="17">
    <source>
        <dbReference type="Proteomes" id="UP001152888"/>
    </source>
</evidence>
<comment type="caution">
    <text evidence="16">The sequence shown here is derived from an EMBL/GenBank/DDBJ whole genome shotgun (WGS) entry which is preliminary data.</text>
</comment>
<dbReference type="GO" id="GO:1990432">
    <property type="term" value="P:siRNA 3'-end processing"/>
    <property type="evidence" value="ECO:0007669"/>
    <property type="project" value="TreeGrafter"/>
</dbReference>
<dbReference type="AlphaFoldDB" id="A0A9P0KNK3"/>
<keyword evidence="8" id="KW-0378">Hydrolase</keyword>
<dbReference type="FunFam" id="3.30.420.10:FF:000035">
    <property type="entry name" value="Poly(A)-specific ribonuclease PARN"/>
    <property type="match status" value="1"/>
</dbReference>
<dbReference type="SUPFAM" id="SSF53098">
    <property type="entry name" value="Ribonuclease H-like"/>
    <property type="match status" value="1"/>
</dbReference>
<dbReference type="Pfam" id="PF08675">
    <property type="entry name" value="RNA_bind"/>
    <property type="match status" value="1"/>
</dbReference>
<name>A0A9P0KNK3_ACAOB</name>
<keyword evidence="13" id="KW-0175">Coiled coil</keyword>
<dbReference type="SUPFAM" id="SSF54928">
    <property type="entry name" value="RNA-binding domain, RBD"/>
    <property type="match status" value="1"/>
</dbReference>
<dbReference type="InterPro" id="IPR051181">
    <property type="entry name" value="CAF1_poly(A)_ribonucleases"/>
</dbReference>
<dbReference type="InterPro" id="IPR012337">
    <property type="entry name" value="RNaseH-like_sf"/>
</dbReference>
<dbReference type="GO" id="GO:0046872">
    <property type="term" value="F:metal ion binding"/>
    <property type="evidence" value="ECO:0007669"/>
    <property type="project" value="UniProtKB-KW"/>
</dbReference>
<dbReference type="PANTHER" id="PTHR15092">
    <property type="entry name" value="POLY A -SPECIFIC RIBONUCLEASE/TARGET OF EGR1, MEMBER 1"/>
    <property type="match status" value="1"/>
</dbReference>
<keyword evidence="11" id="KW-0539">Nucleus</keyword>
<feature type="region of interest" description="Disordered" evidence="14">
    <location>
        <begin position="515"/>
        <end position="582"/>
    </location>
</feature>
<dbReference type="GO" id="GO:1990431">
    <property type="term" value="P:priRNA 3'-end processing"/>
    <property type="evidence" value="ECO:0007669"/>
    <property type="project" value="TreeGrafter"/>
</dbReference>